<dbReference type="GO" id="GO:0005886">
    <property type="term" value="C:plasma membrane"/>
    <property type="evidence" value="ECO:0007669"/>
    <property type="project" value="UniProtKB-SubCell"/>
</dbReference>
<evidence type="ECO:0000313" key="10">
    <source>
        <dbReference type="EMBL" id="RIA45660.1"/>
    </source>
</evidence>
<feature type="transmembrane region" description="Helical" evidence="8">
    <location>
        <begin position="376"/>
        <end position="396"/>
    </location>
</feature>
<keyword evidence="7 8" id="KW-0472">Membrane</keyword>
<dbReference type="RefSeq" id="WP_119034174.1">
    <property type="nucleotide sequence ID" value="NZ_QXDC01000002.1"/>
</dbReference>
<feature type="transmembrane region" description="Helical" evidence="8">
    <location>
        <begin position="294"/>
        <end position="313"/>
    </location>
</feature>
<evidence type="ECO:0000256" key="8">
    <source>
        <dbReference type="SAM" id="Phobius"/>
    </source>
</evidence>
<feature type="transmembrane region" description="Helical" evidence="8">
    <location>
        <begin position="149"/>
        <end position="166"/>
    </location>
</feature>
<keyword evidence="3 10" id="KW-0328">Glycosyltransferase</keyword>
<evidence type="ECO:0000256" key="7">
    <source>
        <dbReference type="ARBA" id="ARBA00023136"/>
    </source>
</evidence>
<dbReference type="InterPro" id="IPR050297">
    <property type="entry name" value="LipidA_mod_glycosyltrf_83"/>
</dbReference>
<sequence>MAIARPFPFHDTMPVSRRSLRVPRDGLILLGFVGLILAINPRGFIGGGTDDWQYLEAARCWVAHGPCVPTQHWATRWPLIAPLSIAIGLLGESRLIVGLVPLVYSLAAVALIRHLALRLFGTAASLIAGIAFLATPMVGLSLLHPNIDIVELTFLLAALAASIAASDHRSRSAALFAGVMLALAVQSRETGFAYIIVAGAAFLCADRETRRILFWAVPGFVAPIAVEMAAFTAMFGDPLARYAIALHHTAVPSTALAAGVDVSRGPLLNPAVIAGWRPVSGIDVHWTINPVINLLAHAMIGPTLMAAAVLIIARRRAVPRPHALAATRLLIAALGASAILIYVLAIDPLPRMFLPLAAAAALAIGALSPRSLAMRADAAVLVALAVLLVIALATIARQPTMLRADTPAARIVAAHTGAIAIDTTSRRALALVSGVRALPGIDTPTRWRLAVAQHGCEGRQTERIMEVYPLSGPWFAPTARYRGPARSAPMFALCLFERGVA</sequence>
<comment type="caution">
    <text evidence="10">The sequence shown here is derived from an EMBL/GenBank/DDBJ whole genome shotgun (WGS) entry which is preliminary data.</text>
</comment>
<dbReference type="AlphaFoldDB" id="A0A397P7Z0"/>
<evidence type="ECO:0000313" key="11">
    <source>
        <dbReference type="Proteomes" id="UP000266568"/>
    </source>
</evidence>
<feature type="transmembrane region" description="Helical" evidence="8">
    <location>
        <begin position="95"/>
        <end position="112"/>
    </location>
</feature>
<evidence type="ECO:0000256" key="4">
    <source>
        <dbReference type="ARBA" id="ARBA00022679"/>
    </source>
</evidence>
<feature type="transmembrane region" description="Helical" evidence="8">
    <location>
        <begin position="325"/>
        <end position="346"/>
    </location>
</feature>
<feature type="transmembrane region" description="Helical" evidence="8">
    <location>
        <begin position="26"/>
        <end position="45"/>
    </location>
</feature>
<evidence type="ECO:0000256" key="3">
    <source>
        <dbReference type="ARBA" id="ARBA00022676"/>
    </source>
</evidence>
<feature type="domain" description="Glycosyltransferase RgtA/B/C/D-like" evidence="9">
    <location>
        <begin position="85"/>
        <end position="213"/>
    </location>
</feature>
<dbReference type="OrthoDB" id="7525293at2"/>
<protein>
    <submittedName>
        <fullName evidence="10">Dolichyl-phosphate-mannose-protein mannosyltransferase</fullName>
    </submittedName>
</protein>
<dbReference type="EMBL" id="QXDC01000002">
    <property type="protein sequence ID" value="RIA45660.1"/>
    <property type="molecule type" value="Genomic_DNA"/>
</dbReference>
<dbReference type="Proteomes" id="UP000266568">
    <property type="component" value="Unassembled WGS sequence"/>
</dbReference>
<organism evidence="10 11">
    <name type="scientific">Hephaestia caeni</name>
    <dbReference type="NCBI Taxonomy" id="645617"/>
    <lineage>
        <taxon>Bacteria</taxon>
        <taxon>Pseudomonadati</taxon>
        <taxon>Pseudomonadota</taxon>
        <taxon>Alphaproteobacteria</taxon>
        <taxon>Sphingomonadales</taxon>
        <taxon>Sphingomonadaceae</taxon>
        <taxon>Hephaestia</taxon>
    </lineage>
</organism>
<keyword evidence="6 8" id="KW-1133">Transmembrane helix</keyword>
<keyword evidence="2" id="KW-1003">Cell membrane</keyword>
<evidence type="ECO:0000256" key="5">
    <source>
        <dbReference type="ARBA" id="ARBA00022692"/>
    </source>
</evidence>
<evidence type="ECO:0000256" key="2">
    <source>
        <dbReference type="ARBA" id="ARBA00022475"/>
    </source>
</evidence>
<reference evidence="10 11" key="1">
    <citation type="submission" date="2018-08" db="EMBL/GenBank/DDBJ databases">
        <title>Genomic Encyclopedia of Type Strains, Phase IV (KMG-IV): sequencing the most valuable type-strain genomes for metagenomic binning, comparative biology and taxonomic classification.</title>
        <authorList>
            <person name="Goeker M."/>
        </authorList>
    </citation>
    <scope>NUCLEOTIDE SEQUENCE [LARGE SCALE GENOMIC DNA]</scope>
    <source>
        <strain evidence="10 11">DSM 25527</strain>
    </source>
</reference>
<comment type="subcellular location">
    <subcellularLocation>
        <location evidence="1">Cell membrane</location>
        <topology evidence="1">Multi-pass membrane protein</topology>
    </subcellularLocation>
</comment>
<evidence type="ECO:0000259" key="9">
    <source>
        <dbReference type="Pfam" id="PF13231"/>
    </source>
</evidence>
<proteinExistence type="predicted"/>
<dbReference type="PANTHER" id="PTHR33908:SF11">
    <property type="entry name" value="MEMBRANE PROTEIN"/>
    <property type="match status" value="1"/>
</dbReference>
<keyword evidence="11" id="KW-1185">Reference proteome</keyword>
<dbReference type="GO" id="GO:0016763">
    <property type="term" value="F:pentosyltransferase activity"/>
    <property type="evidence" value="ECO:0007669"/>
    <property type="project" value="TreeGrafter"/>
</dbReference>
<feature type="transmembrane region" description="Helical" evidence="8">
    <location>
        <begin position="119"/>
        <end position="143"/>
    </location>
</feature>
<keyword evidence="5 8" id="KW-0812">Transmembrane</keyword>
<feature type="transmembrane region" description="Helical" evidence="8">
    <location>
        <begin position="352"/>
        <end position="369"/>
    </location>
</feature>
<feature type="transmembrane region" description="Helical" evidence="8">
    <location>
        <begin position="212"/>
        <end position="235"/>
    </location>
</feature>
<dbReference type="PANTHER" id="PTHR33908">
    <property type="entry name" value="MANNOSYLTRANSFERASE YKCB-RELATED"/>
    <property type="match status" value="1"/>
</dbReference>
<dbReference type="Pfam" id="PF13231">
    <property type="entry name" value="PMT_2"/>
    <property type="match status" value="1"/>
</dbReference>
<evidence type="ECO:0000256" key="1">
    <source>
        <dbReference type="ARBA" id="ARBA00004651"/>
    </source>
</evidence>
<accession>A0A397P7Z0</accession>
<dbReference type="GO" id="GO:0009103">
    <property type="term" value="P:lipopolysaccharide biosynthetic process"/>
    <property type="evidence" value="ECO:0007669"/>
    <property type="project" value="UniProtKB-ARBA"/>
</dbReference>
<name>A0A397P7Z0_9SPHN</name>
<gene>
    <name evidence="10" type="ORF">DFR49_0183</name>
</gene>
<evidence type="ECO:0000256" key="6">
    <source>
        <dbReference type="ARBA" id="ARBA00022989"/>
    </source>
</evidence>
<dbReference type="InterPro" id="IPR038731">
    <property type="entry name" value="RgtA/B/C-like"/>
</dbReference>
<keyword evidence="4 10" id="KW-0808">Transferase</keyword>